<evidence type="ECO:0000313" key="6">
    <source>
        <dbReference type="EMBL" id="TXR56645.1"/>
    </source>
</evidence>
<comment type="subcellular location">
    <subcellularLocation>
        <location evidence="3">Cytoplasm</location>
    </subcellularLocation>
</comment>
<protein>
    <recommendedName>
        <fullName evidence="3">Proteasome subunit alpha</fullName>
    </recommendedName>
    <alternativeName>
        <fullName evidence="3">20S proteasome alpha subunit</fullName>
    </alternativeName>
    <alternativeName>
        <fullName evidence="3">Proteasome core protein PrcA</fullName>
    </alternativeName>
</protein>
<dbReference type="NCBIfam" id="TIGR03691">
    <property type="entry name" value="20S_bact_alpha"/>
    <property type="match status" value="1"/>
</dbReference>
<comment type="pathway">
    <text evidence="3">Protein degradation; proteasomal Pup-dependent pathway.</text>
</comment>
<reference evidence="6 7" key="1">
    <citation type="submission" date="2019-07" db="EMBL/GenBank/DDBJ databases">
        <title>Quadrisphaera sp. strain DD2A genome sequencing and assembly.</title>
        <authorList>
            <person name="Kim I."/>
        </authorList>
    </citation>
    <scope>NUCLEOTIDE SEQUENCE [LARGE SCALE GENOMIC DNA]</scope>
    <source>
        <strain evidence="6 7">DD2A</strain>
    </source>
</reference>
<keyword evidence="7" id="KW-1185">Reference proteome</keyword>
<comment type="function">
    <text evidence="3">Component of the proteasome core, a large protease complex with broad specificity involved in protein degradation.</text>
</comment>
<sequence length="271" mass="28595">MSMPFYVSPEQLIRDKADYARKGIARGRSVVVAEYAGGIAFVAENPSKALHKVSEIYDRIGFAAVGKYNEFENLRVAGVRYADLRGYSYDRADVTARGLANAYAQSLGAVFTSEPKPLEVEVVVAQVGPEPGTDQLYRLTYDGSVAEEHGVVIIGGQTEAVVGPLREGWRADLDLPGVLALALRALSPDPAGGPARTLTADQLEVAVLERARPRRTFRRLEGPVLQAVIDGRSAEAGAGATSAAQAAAAQTPPASGHTGLPSDTVDLPPAD</sequence>
<dbReference type="PROSITE" id="PS51475">
    <property type="entry name" value="PROTEASOME_ALPHA_2"/>
    <property type="match status" value="1"/>
</dbReference>
<dbReference type="InterPro" id="IPR022296">
    <property type="entry name" value="Proteasome_asu_bac"/>
</dbReference>
<comment type="activity regulation">
    <text evidence="3">The formation of the proteasomal ATPase ARC-20S proteasome complex, likely via the docking of the C-termini of ARC into the intersubunit pockets in the alpha-rings, may trigger opening of the gate for substrate entry. Interconversion between the open-gate and close-gate conformations leads to a dynamic regulation of the 20S proteasome proteolysis activity.</text>
</comment>
<dbReference type="AlphaFoldDB" id="A0A5C8ZF09"/>
<organism evidence="6 7">
    <name type="scientific">Quadrisphaera setariae</name>
    <dbReference type="NCBI Taxonomy" id="2593304"/>
    <lineage>
        <taxon>Bacteria</taxon>
        <taxon>Bacillati</taxon>
        <taxon>Actinomycetota</taxon>
        <taxon>Actinomycetes</taxon>
        <taxon>Kineosporiales</taxon>
        <taxon>Kineosporiaceae</taxon>
        <taxon>Quadrisphaera</taxon>
    </lineage>
</organism>
<comment type="caution">
    <text evidence="6">The sequence shown here is derived from an EMBL/GenBank/DDBJ whole genome shotgun (WGS) entry which is preliminary data.</text>
</comment>
<comment type="similarity">
    <text evidence="3 4">Belongs to the peptidase T1A family.</text>
</comment>
<gene>
    <name evidence="3 6" type="primary">prcA</name>
    <name evidence="6" type="ORF">FMM08_07670</name>
</gene>
<dbReference type="Pfam" id="PF00227">
    <property type="entry name" value="Proteasome"/>
    <property type="match status" value="1"/>
</dbReference>
<dbReference type="EMBL" id="VKAC01000004">
    <property type="protein sequence ID" value="TXR56645.1"/>
    <property type="molecule type" value="Genomic_DNA"/>
</dbReference>
<dbReference type="GO" id="GO:0005737">
    <property type="term" value="C:cytoplasm"/>
    <property type="evidence" value="ECO:0007669"/>
    <property type="project" value="UniProtKB-SubCell"/>
</dbReference>
<keyword evidence="1 3" id="KW-0963">Cytoplasm</keyword>
<dbReference type="GO" id="GO:0004298">
    <property type="term" value="F:threonine-type endopeptidase activity"/>
    <property type="evidence" value="ECO:0007669"/>
    <property type="project" value="InterPro"/>
</dbReference>
<feature type="region of interest" description="Disordered" evidence="5">
    <location>
        <begin position="238"/>
        <end position="271"/>
    </location>
</feature>
<keyword evidence="2 3" id="KW-0647">Proteasome</keyword>
<proteinExistence type="inferred from homology"/>
<evidence type="ECO:0000256" key="1">
    <source>
        <dbReference type="ARBA" id="ARBA00022490"/>
    </source>
</evidence>
<evidence type="ECO:0000256" key="4">
    <source>
        <dbReference type="PROSITE-ProRule" id="PRU00808"/>
    </source>
</evidence>
<evidence type="ECO:0000256" key="5">
    <source>
        <dbReference type="SAM" id="MobiDB-lite"/>
    </source>
</evidence>
<dbReference type="GO" id="GO:0010498">
    <property type="term" value="P:proteasomal protein catabolic process"/>
    <property type="evidence" value="ECO:0007669"/>
    <property type="project" value="UniProtKB-UniRule"/>
</dbReference>
<dbReference type="GO" id="GO:0019773">
    <property type="term" value="C:proteasome core complex, alpha-subunit complex"/>
    <property type="evidence" value="ECO:0007669"/>
    <property type="project" value="UniProtKB-UniRule"/>
</dbReference>
<dbReference type="UniPathway" id="UPA00997"/>
<comment type="subunit">
    <text evidence="3">The 20S proteasome core is composed of 14 alpha and 14 beta subunits that assemble into four stacked heptameric rings, resulting in a barrel-shaped structure. The two inner rings, each composed of seven catalytic beta subunits, are sandwiched by two outer rings, each composed of seven alpha subunits. The catalytic chamber with the active sites is on the inside of the barrel. Has a gated structure, the ends of the cylinder being occluded by the N-termini of the alpha-subunits. Is capped by the proteasome-associated ATPase, ARC.</text>
</comment>
<dbReference type="Proteomes" id="UP000321234">
    <property type="component" value="Unassembled WGS sequence"/>
</dbReference>
<dbReference type="InterPro" id="IPR001353">
    <property type="entry name" value="Proteasome_sua/b"/>
</dbReference>
<dbReference type="InterPro" id="IPR029055">
    <property type="entry name" value="Ntn_hydrolases_N"/>
</dbReference>
<dbReference type="HAMAP" id="MF_00289_B">
    <property type="entry name" value="Proteasome_A_B"/>
    <property type="match status" value="1"/>
</dbReference>
<accession>A0A5C8ZF09</accession>
<dbReference type="CDD" id="cd01906">
    <property type="entry name" value="proteasome_protease_HslV"/>
    <property type="match status" value="1"/>
</dbReference>
<feature type="compositionally biased region" description="Low complexity" evidence="5">
    <location>
        <begin position="238"/>
        <end position="255"/>
    </location>
</feature>
<evidence type="ECO:0000256" key="2">
    <source>
        <dbReference type="ARBA" id="ARBA00022942"/>
    </source>
</evidence>
<evidence type="ECO:0000313" key="7">
    <source>
        <dbReference type="Proteomes" id="UP000321234"/>
    </source>
</evidence>
<keyword evidence="6" id="KW-0378">Hydrolase</keyword>
<evidence type="ECO:0000256" key="3">
    <source>
        <dbReference type="HAMAP-Rule" id="MF_00289"/>
    </source>
</evidence>
<dbReference type="SUPFAM" id="SSF56235">
    <property type="entry name" value="N-terminal nucleophile aminohydrolases (Ntn hydrolases)"/>
    <property type="match status" value="1"/>
</dbReference>
<dbReference type="InterPro" id="IPR023332">
    <property type="entry name" value="Proteasome_alpha-type"/>
</dbReference>
<dbReference type="RefSeq" id="WP_147925774.1">
    <property type="nucleotide sequence ID" value="NZ_VKAC01000004.1"/>
</dbReference>
<dbReference type="OrthoDB" id="9775643at2"/>
<dbReference type="GO" id="GO:0019941">
    <property type="term" value="P:modification-dependent protein catabolic process"/>
    <property type="evidence" value="ECO:0007669"/>
    <property type="project" value="UniProtKB-UniRule"/>
</dbReference>
<name>A0A5C8ZF09_9ACTN</name>
<dbReference type="Gene3D" id="3.60.20.10">
    <property type="entry name" value="Glutamine Phosphoribosylpyrophosphate, subunit 1, domain 1"/>
    <property type="match status" value="1"/>
</dbReference>